<evidence type="ECO:0000256" key="1">
    <source>
        <dbReference type="ARBA" id="ARBA00003202"/>
    </source>
</evidence>
<comment type="caution">
    <text evidence="12">The sequence shown here is derived from an EMBL/GenBank/DDBJ whole genome shotgun (WGS) entry which is preliminary data.</text>
</comment>
<feature type="compositionally biased region" description="Basic and acidic residues" evidence="10">
    <location>
        <begin position="318"/>
        <end position="328"/>
    </location>
</feature>
<dbReference type="GO" id="GO:0015031">
    <property type="term" value="P:protein transport"/>
    <property type="evidence" value="ECO:0007669"/>
    <property type="project" value="UniProtKB-KW"/>
</dbReference>
<dbReference type="InterPro" id="IPR013883">
    <property type="entry name" value="TF_Iwr1_dom"/>
</dbReference>
<dbReference type="Pfam" id="PF08574">
    <property type="entry name" value="Iwr1"/>
    <property type="match status" value="1"/>
</dbReference>
<keyword evidence="9" id="KW-0539">Nucleus</keyword>
<comment type="function">
    <text evidence="1">Directs RNA polymerase II nuclear import.</text>
</comment>
<dbReference type="EMBL" id="MNAD01001704">
    <property type="protein sequence ID" value="OJT02076.1"/>
    <property type="molecule type" value="Genomic_DNA"/>
</dbReference>
<feature type="domain" description="Transcription factor Iwr1" evidence="11">
    <location>
        <begin position="228"/>
        <end position="299"/>
    </location>
</feature>
<dbReference type="OrthoDB" id="6255506at2759"/>
<proteinExistence type="inferred from homology"/>
<evidence type="ECO:0000313" key="12">
    <source>
        <dbReference type="EMBL" id="OJT02076.1"/>
    </source>
</evidence>
<keyword evidence="6" id="KW-0813">Transport</keyword>
<accession>A0A1M2V3K0</accession>
<reference evidence="12 13" key="1">
    <citation type="submission" date="2016-10" db="EMBL/GenBank/DDBJ databases">
        <title>Genome sequence of the basidiomycete white-rot fungus Trametes pubescens.</title>
        <authorList>
            <person name="Makela M.R."/>
            <person name="Granchi Z."/>
            <person name="Peng M."/>
            <person name="De Vries R.P."/>
            <person name="Grigoriev I."/>
            <person name="Riley R."/>
            <person name="Hilden K."/>
        </authorList>
    </citation>
    <scope>NUCLEOTIDE SEQUENCE [LARGE SCALE GENOMIC DNA]</scope>
    <source>
        <strain evidence="12 13">FBCC735</strain>
    </source>
</reference>
<evidence type="ECO:0000256" key="6">
    <source>
        <dbReference type="ARBA" id="ARBA00022448"/>
    </source>
</evidence>
<dbReference type="InterPro" id="IPR040218">
    <property type="entry name" value="SLC7A6OS"/>
</dbReference>
<sequence length="336" mass="37305">MDVDPPQVLQQQQPYAILRIKRKRNEEPLDALVMDSAPRRKRSKGGLNVFQYAGTVEQAAWNDEQQKKALEKRLVGLSRESTKKPEDANAPAPAAVPTPAAPAVTPASPVKPPPTSTQSAMRQHYGTPKKTYTIVPQEQTPQAEYARKHNATAPPKIYSSKEMQEMKRGAAFKMYDAVPSSSSGNIAPSETDKEIEKFLPMLKDYLNVNDIALPSPSEAEANGDGMDEDYVYDVFYHRPTTFQELYEPGASTNIAKLTGLPPELSGLSGEDDSDDEYSDEDDEDSNAEDWYTNDYPEEEDPVSSDGSDEFHEDSDAEGVMHDGERDMSSYRNVMTL</sequence>
<evidence type="ECO:0000259" key="11">
    <source>
        <dbReference type="Pfam" id="PF08574"/>
    </source>
</evidence>
<dbReference type="PANTHER" id="PTHR31196">
    <property type="entry name" value="RNA POLYMERASE II NUCLEAR LOCALIZATION PROTEIN SLC7A6OS-RELATED"/>
    <property type="match status" value="1"/>
</dbReference>
<comment type="similarity">
    <text evidence="4">Belongs to the IWR1/SLC7A6OS family.</text>
</comment>
<name>A0A1M2V3K0_TRAPU</name>
<evidence type="ECO:0000313" key="13">
    <source>
        <dbReference type="Proteomes" id="UP000184267"/>
    </source>
</evidence>
<evidence type="ECO:0000256" key="2">
    <source>
        <dbReference type="ARBA" id="ARBA00004123"/>
    </source>
</evidence>
<feature type="region of interest" description="Disordered" evidence="10">
    <location>
        <begin position="72"/>
        <end position="126"/>
    </location>
</feature>
<feature type="region of interest" description="Disordered" evidence="10">
    <location>
        <begin position="253"/>
        <end position="336"/>
    </location>
</feature>
<gene>
    <name evidence="12" type="ORF">TRAPUB_7492</name>
</gene>
<feature type="region of interest" description="Disordered" evidence="10">
    <location>
        <begin position="19"/>
        <end position="47"/>
    </location>
</feature>
<dbReference type="PANTHER" id="PTHR31196:SF2">
    <property type="entry name" value="RNA POLYMERASE II NUCLEAR LOCALIZATION PROTEIN SLC7A6OS-RELATED"/>
    <property type="match status" value="1"/>
</dbReference>
<evidence type="ECO:0000256" key="3">
    <source>
        <dbReference type="ARBA" id="ARBA00004496"/>
    </source>
</evidence>
<keyword evidence="7" id="KW-0963">Cytoplasm</keyword>
<dbReference type="GO" id="GO:0032502">
    <property type="term" value="P:developmental process"/>
    <property type="evidence" value="ECO:0007669"/>
    <property type="project" value="TreeGrafter"/>
</dbReference>
<protein>
    <recommendedName>
        <fullName evidence="5">Probable RNA polymerase II nuclear localization protein SLC7A6OS</fullName>
    </recommendedName>
</protein>
<dbReference type="GO" id="GO:0005737">
    <property type="term" value="C:cytoplasm"/>
    <property type="evidence" value="ECO:0007669"/>
    <property type="project" value="UniProtKB-SubCell"/>
</dbReference>
<evidence type="ECO:0000256" key="8">
    <source>
        <dbReference type="ARBA" id="ARBA00022927"/>
    </source>
</evidence>
<organism evidence="12 13">
    <name type="scientific">Trametes pubescens</name>
    <name type="common">White-rot fungus</name>
    <dbReference type="NCBI Taxonomy" id="154538"/>
    <lineage>
        <taxon>Eukaryota</taxon>
        <taxon>Fungi</taxon>
        <taxon>Dikarya</taxon>
        <taxon>Basidiomycota</taxon>
        <taxon>Agaricomycotina</taxon>
        <taxon>Agaricomycetes</taxon>
        <taxon>Polyporales</taxon>
        <taxon>Polyporaceae</taxon>
        <taxon>Trametes</taxon>
    </lineage>
</organism>
<dbReference type="AlphaFoldDB" id="A0A1M2V3K0"/>
<feature type="compositionally biased region" description="Acidic residues" evidence="10">
    <location>
        <begin position="269"/>
        <end position="287"/>
    </location>
</feature>
<dbReference type="Proteomes" id="UP000184267">
    <property type="component" value="Unassembled WGS sequence"/>
</dbReference>
<dbReference type="OMA" id="DWYTNDY"/>
<evidence type="ECO:0000256" key="9">
    <source>
        <dbReference type="ARBA" id="ARBA00023242"/>
    </source>
</evidence>
<evidence type="ECO:0000256" key="10">
    <source>
        <dbReference type="SAM" id="MobiDB-lite"/>
    </source>
</evidence>
<keyword evidence="8" id="KW-0653">Protein transport</keyword>
<comment type="subcellular location">
    <subcellularLocation>
        <location evidence="3">Cytoplasm</location>
    </subcellularLocation>
    <subcellularLocation>
        <location evidence="2">Nucleus</location>
    </subcellularLocation>
</comment>
<dbReference type="GO" id="GO:0005634">
    <property type="term" value="C:nucleus"/>
    <property type="evidence" value="ECO:0007669"/>
    <property type="project" value="UniProtKB-SubCell"/>
</dbReference>
<feature type="compositionally biased region" description="Acidic residues" evidence="10">
    <location>
        <begin position="295"/>
        <end position="316"/>
    </location>
</feature>
<dbReference type="STRING" id="154538.A0A1M2V3K0"/>
<evidence type="ECO:0000256" key="4">
    <source>
        <dbReference type="ARBA" id="ARBA00010218"/>
    </source>
</evidence>
<evidence type="ECO:0000256" key="5">
    <source>
        <dbReference type="ARBA" id="ARBA00017036"/>
    </source>
</evidence>
<feature type="compositionally biased region" description="Basic and acidic residues" evidence="10">
    <location>
        <begin position="72"/>
        <end position="87"/>
    </location>
</feature>
<keyword evidence="13" id="KW-1185">Reference proteome</keyword>
<evidence type="ECO:0000256" key="7">
    <source>
        <dbReference type="ARBA" id="ARBA00022490"/>
    </source>
</evidence>